<name>A0A6H1Z6Z1_9ZZZZ</name>
<sequence>MIKNGWTDDTESTERTIEAMDYNIALKQKFIDDLIAENVRLDEDLKRIREEITTLEYFTAKGGNG</sequence>
<evidence type="ECO:0000313" key="3">
    <source>
        <dbReference type="EMBL" id="QJA76099.1"/>
    </source>
</evidence>
<organism evidence="1">
    <name type="scientific">viral metagenome</name>
    <dbReference type="NCBI Taxonomy" id="1070528"/>
    <lineage>
        <taxon>unclassified sequences</taxon>
        <taxon>metagenomes</taxon>
        <taxon>organismal metagenomes</taxon>
    </lineage>
</organism>
<accession>A0A6H1Z6Z1</accession>
<dbReference type="EMBL" id="MT142204">
    <property type="protein sequence ID" value="QJA76099.1"/>
    <property type="molecule type" value="Genomic_DNA"/>
</dbReference>
<dbReference type="EMBL" id="MT141562">
    <property type="protein sequence ID" value="QJA43229.1"/>
    <property type="molecule type" value="Genomic_DNA"/>
</dbReference>
<dbReference type="EMBL" id="MT144434">
    <property type="protein sequence ID" value="QJA53589.1"/>
    <property type="molecule type" value="Genomic_DNA"/>
</dbReference>
<evidence type="ECO:0000313" key="1">
    <source>
        <dbReference type="EMBL" id="QJA43229.1"/>
    </source>
</evidence>
<reference evidence="1" key="1">
    <citation type="submission" date="2020-03" db="EMBL/GenBank/DDBJ databases">
        <title>The deep terrestrial virosphere.</title>
        <authorList>
            <person name="Holmfeldt K."/>
            <person name="Nilsson E."/>
            <person name="Simone D."/>
            <person name="Lopez-Fernandez M."/>
            <person name="Wu X."/>
            <person name="de Brujin I."/>
            <person name="Lundin D."/>
            <person name="Andersson A."/>
            <person name="Bertilsson S."/>
            <person name="Dopson M."/>
        </authorList>
    </citation>
    <scope>NUCLEOTIDE SEQUENCE</scope>
    <source>
        <strain evidence="3">MM415A01581</strain>
        <strain evidence="1">MM415B00324</strain>
        <strain evidence="2">TM448A03726</strain>
    </source>
</reference>
<protein>
    <submittedName>
        <fullName evidence="1">Uncharacterized protein</fullName>
    </submittedName>
</protein>
<proteinExistence type="predicted"/>
<evidence type="ECO:0000313" key="2">
    <source>
        <dbReference type="EMBL" id="QJA53589.1"/>
    </source>
</evidence>
<gene>
    <name evidence="3" type="ORF">MM415A01581_0016</name>
    <name evidence="1" type="ORF">MM415B00324_0059</name>
    <name evidence="2" type="ORF">TM448A03726_0002</name>
</gene>
<dbReference type="AlphaFoldDB" id="A0A6H1Z6Z1"/>